<name>A0ABU6GMD4_9BACL</name>
<feature type="region of interest" description="Disordered" evidence="1">
    <location>
        <begin position="39"/>
        <end position="60"/>
    </location>
</feature>
<protein>
    <recommendedName>
        <fullName evidence="4">Transposase</fullName>
    </recommendedName>
</protein>
<reference evidence="2 3" key="1">
    <citation type="submission" date="2023-03" db="EMBL/GenBank/DDBJ databases">
        <title>Bacillus Genome Sequencing.</title>
        <authorList>
            <person name="Dunlap C."/>
        </authorList>
    </citation>
    <scope>NUCLEOTIDE SEQUENCE [LARGE SCALE GENOMIC DNA]</scope>
    <source>
        <strain evidence="2 3">BD-525</strain>
    </source>
</reference>
<dbReference type="Proteomes" id="UP001344632">
    <property type="component" value="Unassembled WGS sequence"/>
</dbReference>
<keyword evidence="3" id="KW-1185">Reference proteome</keyword>
<dbReference type="EMBL" id="JARLKZ010000005">
    <property type="protein sequence ID" value="MEC0239875.1"/>
    <property type="molecule type" value="Genomic_DNA"/>
</dbReference>
<organism evidence="2 3">
    <name type="scientific">Paenibacillus dokdonensis</name>
    <dbReference type="NCBI Taxonomy" id="2567944"/>
    <lineage>
        <taxon>Bacteria</taxon>
        <taxon>Bacillati</taxon>
        <taxon>Bacillota</taxon>
        <taxon>Bacilli</taxon>
        <taxon>Bacillales</taxon>
        <taxon>Paenibacillaceae</taxon>
        <taxon>Paenibacillus</taxon>
    </lineage>
</organism>
<accession>A0ABU6GMD4</accession>
<gene>
    <name evidence="2" type="ORF">P4H66_08415</name>
</gene>
<proteinExistence type="predicted"/>
<dbReference type="RefSeq" id="WP_326087156.1">
    <property type="nucleotide sequence ID" value="NZ_JARLKZ010000005.1"/>
</dbReference>
<evidence type="ECO:0000313" key="3">
    <source>
        <dbReference type="Proteomes" id="UP001344632"/>
    </source>
</evidence>
<evidence type="ECO:0008006" key="4">
    <source>
        <dbReference type="Google" id="ProtNLM"/>
    </source>
</evidence>
<comment type="caution">
    <text evidence="2">The sequence shown here is derived from an EMBL/GenBank/DDBJ whole genome shotgun (WGS) entry which is preliminary data.</text>
</comment>
<sequence>MNPLLEKLALETFAWHISQYAEIEKRALAPIKWAAAQEKEKPGTKRVSKRNTERVAVEGS</sequence>
<evidence type="ECO:0000313" key="2">
    <source>
        <dbReference type="EMBL" id="MEC0239875.1"/>
    </source>
</evidence>
<feature type="compositionally biased region" description="Basic and acidic residues" evidence="1">
    <location>
        <begin position="50"/>
        <end position="60"/>
    </location>
</feature>
<evidence type="ECO:0000256" key="1">
    <source>
        <dbReference type="SAM" id="MobiDB-lite"/>
    </source>
</evidence>